<dbReference type="AlphaFoldDB" id="A0A9D1NI34"/>
<sequence>MKETSYALPDPFWACSGKLRVSDPKFDIGDSRGFTVDNVKMGLWYASVSRTGADPDHGRVTKLCITHHMANWPMQEQQRFIIETDGIAALIDEGTYNHESWEGERYDCCWRASMRLFEADTLLCGASCRSGCGPGKYEGAAMRDVSGQIVRVSISFCEKRQ</sequence>
<organism evidence="1 2">
    <name type="scientific">Candidatus Aphodoplasma excrementigallinarum</name>
    <dbReference type="NCBI Taxonomy" id="2840673"/>
    <lineage>
        <taxon>Bacteria</taxon>
        <taxon>Bacillati</taxon>
        <taxon>Bacillota</taxon>
        <taxon>Clostridia</taxon>
        <taxon>Eubacteriales</taxon>
        <taxon>Candidatus Aphodoplasma</taxon>
    </lineage>
</organism>
<protein>
    <submittedName>
        <fullName evidence="1">Uncharacterized protein</fullName>
    </submittedName>
</protein>
<proteinExistence type="predicted"/>
<dbReference type="Proteomes" id="UP000886743">
    <property type="component" value="Unassembled WGS sequence"/>
</dbReference>
<evidence type="ECO:0000313" key="1">
    <source>
        <dbReference type="EMBL" id="HIV03290.1"/>
    </source>
</evidence>
<name>A0A9D1NI34_9FIRM</name>
<reference evidence="1" key="2">
    <citation type="journal article" date="2021" name="PeerJ">
        <title>Extensive microbial diversity within the chicken gut microbiome revealed by metagenomics and culture.</title>
        <authorList>
            <person name="Gilroy R."/>
            <person name="Ravi A."/>
            <person name="Getino M."/>
            <person name="Pursley I."/>
            <person name="Horton D.L."/>
            <person name="Alikhan N.F."/>
            <person name="Baker D."/>
            <person name="Gharbi K."/>
            <person name="Hall N."/>
            <person name="Watson M."/>
            <person name="Adriaenssens E.M."/>
            <person name="Foster-Nyarko E."/>
            <person name="Jarju S."/>
            <person name="Secka A."/>
            <person name="Antonio M."/>
            <person name="Oren A."/>
            <person name="Chaudhuri R.R."/>
            <person name="La Ragione R."/>
            <person name="Hildebrand F."/>
            <person name="Pallen M.J."/>
        </authorList>
    </citation>
    <scope>NUCLEOTIDE SEQUENCE</scope>
    <source>
        <strain evidence="1">4920</strain>
    </source>
</reference>
<comment type="caution">
    <text evidence="1">The sequence shown here is derived from an EMBL/GenBank/DDBJ whole genome shotgun (WGS) entry which is preliminary data.</text>
</comment>
<accession>A0A9D1NI34</accession>
<reference evidence="1" key="1">
    <citation type="submission" date="2020-10" db="EMBL/GenBank/DDBJ databases">
        <authorList>
            <person name="Gilroy R."/>
        </authorList>
    </citation>
    <scope>NUCLEOTIDE SEQUENCE</scope>
    <source>
        <strain evidence="1">4920</strain>
    </source>
</reference>
<gene>
    <name evidence="1" type="ORF">IAC74_06910</name>
</gene>
<dbReference type="EMBL" id="DVOF01000206">
    <property type="protein sequence ID" value="HIV03290.1"/>
    <property type="molecule type" value="Genomic_DNA"/>
</dbReference>
<evidence type="ECO:0000313" key="2">
    <source>
        <dbReference type="Proteomes" id="UP000886743"/>
    </source>
</evidence>